<keyword evidence="3" id="KW-1185">Reference proteome</keyword>
<evidence type="ECO:0000256" key="1">
    <source>
        <dbReference type="SAM" id="Phobius"/>
    </source>
</evidence>
<keyword evidence="1" id="KW-0812">Transmembrane</keyword>
<organism evidence="2 3">
    <name type="scientific">Christensenella minuta</name>
    <dbReference type="NCBI Taxonomy" id="626937"/>
    <lineage>
        <taxon>Bacteria</taxon>
        <taxon>Bacillati</taxon>
        <taxon>Bacillota</taxon>
        <taxon>Clostridia</taxon>
        <taxon>Christensenellales</taxon>
        <taxon>Christensenellaceae</taxon>
        <taxon>Christensenella</taxon>
    </lineage>
</organism>
<proteinExistence type="predicted"/>
<name>A0A136Q1U6_9FIRM</name>
<dbReference type="AlphaFoldDB" id="A0A136Q1U6"/>
<dbReference type="STRING" id="626937.HMPREF3293_02733"/>
<feature type="transmembrane region" description="Helical" evidence="1">
    <location>
        <begin position="303"/>
        <end position="321"/>
    </location>
</feature>
<gene>
    <name evidence="2" type="ORF">HMPREF3293_02733</name>
</gene>
<reference evidence="2 3" key="1">
    <citation type="submission" date="2016-02" db="EMBL/GenBank/DDBJ databases">
        <authorList>
            <person name="Wen L."/>
            <person name="He K."/>
            <person name="Yang H."/>
        </authorList>
    </citation>
    <scope>NUCLEOTIDE SEQUENCE [LARGE SCALE GENOMIC DNA]</scope>
    <source>
        <strain evidence="2 3">DSM 22607</strain>
    </source>
</reference>
<dbReference type="RefSeq" id="WP_066521781.1">
    <property type="nucleotide sequence ID" value="NZ_CABMOF010000006.1"/>
</dbReference>
<sequence length="364" mass="41645">MKLKEMKDWQKNKLLFSVIAILVIAGIFLSFTCTSLYQDKAAEDGYWYDALEVPEDLAHDVDELGADATRVTVGTYIENLKEINLKACNFRVVFLVWFRWEGDPELDMMNNFRVYKGFMNKMEPVKELHDGDLNYQLVRCDVTITKNYWTIRFPLESHQLRIYIESDYMINDVVFVPDIKDSGLNQNLGISGFDVIRTATGSYAIRYENAHGDPEVPKDGVLITSEHVTAMEINRTDTGLYVKCFIALVGTLTWVLITLFICTYHHVDPLAMIPAALFGTVANIMVGANLLPDALQMGLLEFVNLWGVMMILMCAIVIININRIRKKYEDREFSQQYGRILFYIILGLTLAGNFLLPFCAYMLV</sequence>
<evidence type="ECO:0000313" key="2">
    <source>
        <dbReference type="EMBL" id="KXK64653.1"/>
    </source>
</evidence>
<evidence type="ECO:0000313" key="3">
    <source>
        <dbReference type="Proteomes" id="UP000070366"/>
    </source>
</evidence>
<protein>
    <submittedName>
        <fullName evidence="2">Uncharacterized protein</fullName>
    </submittedName>
</protein>
<feature type="transmembrane region" description="Helical" evidence="1">
    <location>
        <begin position="341"/>
        <end position="363"/>
    </location>
</feature>
<dbReference type="Proteomes" id="UP000070366">
    <property type="component" value="Unassembled WGS sequence"/>
</dbReference>
<accession>A0A136Q1U6</accession>
<dbReference type="KEGG" id="cmiu:B1H56_07900"/>
<keyword evidence="1" id="KW-1133">Transmembrane helix</keyword>
<comment type="caution">
    <text evidence="2">The sequence shown here is derived from an EMBL/GenBank/DDBJ whole genome shotgun (WGS) entry which is preliminary data.</text>
</comment>
<dbReference type="PATRIC" id="fig|626937.4.peg.2693"/>
<dbReference type="OrthoDB" id="2540642at2"/>
<keyword evidence="1" id="KW-0472">Membrane</keyword>
<dbReference type="EMBL" id="LSZW01000064">
    <property type="protein sequence ID" value="KXK64653.1"/>
    <property type="molecule type" value="Genomic_DNA"/>
</dbReference>
<feature type="transmembrane region" description="Helical" evidence="1">
    <location>
        <begin position="12"/>
        <end position="31"/>
    </location>
</feature>
<feature type="transmembrane region" description="Helical" evidence="1">
    <location>
        <begin position="240"/>
        <end position="263"/>
    </location>
</feature>